<feature type="non-terminal residue" evidence="1">
    <location>
        <position position="182"/>
    </location>
</feature>
<reference evidence="1 2" key="1">
    <citation type="submission" date="2019-07" db="EMBL/GenBank/DDBJ databases">
        <authorList>
            <person name="Zhou L.-Y."/>
        </authorList>
    </citation>
    <scope>NUCLEOTIDE SEQUENCE [LARGE SCALE GENOMIC DNA]</scope>
    <source>
        <strain evidence="1 2">YIM 101269</strain>
    </source>
</reference>
<proteinExistence type="predicted"/>
<dbReference type="PANTHER" id="PTHR35004">
    <property type="entry name" value="TRANSPOSASE RV3428C-RELATED"/>
    <property type="match status" value="1"/>
</dbReference>
<name>A0A553JVL9_9ACTN</name>
<dbReference type="Proteomes" id="UP000317638">
    <property type="component" value="Unassembled WGS sequence"/>
</dbReference>
<dbReference type="OrthoDB" id="2065409at2"/>
<keyword evidence="2" id="KW-1185">Reference proteome</keyword>
<evidence type="ECO:0000313" key="2">
    <source>
        <dbReference type="Proteomes" id="UP000317638"/>
    </source>
</evidence>
<dbReference type="EMBL" id="VKKG01000021">
    <property type="protein sequence ID" value="TRY16483.1"/>
    <property type="molecule type" value="Genomic_DNA"/>
</dbReference>
<comment type="caution">
    <text evidence="1">The sequence shown here is derived from an EMBL/GenBank/DDBJ whole genome shotgun (WGS) entry which is preliminary data.</text>
</comment>
<accession>A0A553JVL9</accession>
<sequence length="182" mass="20060">MVRKIRAKLVLQLRAEGLSGRAIAASQQMSRKSVTAVFEAADAAGLSWDDVAERSDDEVYELLFPGRGEHETVFATPDWDQVHKEMARVGVTLKLLHGEYSDSCAAERVPAMGYDRFCKTYQRHVLVTGASSRVGHKAGQSVEVDWSGPTMELTNPATGEVSKVYLFVACLPFSRFAFVYPA</sequence>
<gene>
    <name evidence="1" type="ORF">FOJ82_15945</name>
</gene>
<dbReference type="PANTHER" id="PTHR35004:SF8">
    <property type="entry name" value="TRANSPOSASE RV3428C-RELATED"/>
    <property type="match status" value="1"/>
</dbReference>
<protein>
    <submittedName>
        <fullName evidence="1">Transposase</fullName>
    </submittedName>
</protein>
<dbReference type="AlphaFoldDB" id="A0A553JVL9"/>
<organism evidence="1 2">
    <name type="scientific">Tessaracoccus rhinocerotis</name>
    <dbReference type="NCBI Taxonomy" id="1689449"/>
    <lineage>
        <taxon>Bacteria</taxon>
        <taxon>Bacillati</taxon>
        <taxon>Actinomycetota</taxon>
        <taxon>Actinomycetes</taxon>
        <taxon>Propionibacteriales</taxon>
        <taxon>Propionibacteriaceae</taxon>
        <taxon>Tessaracoccus</taxon>
    </lineage>
</organism>
<evidence type="ECO:0000313" key="1">
    <source>
        <dbReference type="EMBL" id="TRY16483.1"/>
    </source>
</evidence>